<dbReference type="RefSeq" id="WP_206707054.1">
    <property type="nucleotide sequence ID" value="NZ_CP059066.1"/>
</dbReference>
<dbReference type="InterPro" id="IPR002509">
    <property type="entry name" value="NODB_dom"/>
</dbReference>
<dbReference type="Proteomes" id="UP000662904">
    <property type="component" value="Chromosome"/>
</dbReference>
<sequence length="280" mass="31995">MKRFLYIGTLILILAAIIIGGYIYFYPGNYLKPIPPPNGENSEPSTPKTPFKHGTEKENRIIQNSDLARLYPEVVYRLKDTKEKVVALTFDDGPDDIYTPKILKHLKDEKVKATFFISGIRGQEFPDILKDIAKDGHVLGSHGFLHQKYTNLNPENIKEDLKKNYDLIYKHTKKQTKLFRPPYGALDPESVETIEKEGYKIVLWSIDSIDWRSLPKEEIVKNITTGIKPGSVILMHSAGDPKQNLTGSVEAVPIIIKELKKKGYSFVTIPELFKLEEYYN</sequence>
<keyword evidence="5" id="KW-1185">Reference proteome</keyword>
<dbReference type="PANTHER" id="PTHR10587">
    <property type="entry name" value="GLYCOSYL TRANSFERASE-RELATED"/>
    <property type="match status" value="1"/>
</dbReference>
<dbReference type="InterPro" id="IPR011330">
    <property type="entry name" value="Glyco_hydro/deAcase_b/a-brl"/>
</dbReference>
<evidence type="ECO:0000256" key="1">
    <source>
        <dbReference type="SAM" id="MobiDB-lite"/>
    </source>
</evidence>
<protein>
    <submittedName>
        <fullName evidence="4">Peptidoglycan-N-acetylglucosamine deacetylase</fullName>
        <ecNumber evidence="4">3.5.1.104</ecNumber>
    </submittedName>
</protein>
<feature type="domain" description="NodB homology" evidence="3">
    <location>
        <begin position="84"/>
        <end position="267"/>
    </location>
</feature>
<organism evidence="4 5">
    <name type="scientific">Koleobacter methoxysyntrophicus</name>
    <dbReference type="NCBI Taxonomy" id="2751313"/>
    <lineage>
        <taxon>Bacteria</taxon>
        <taxon>Bacillati</taxon>
        <taxon>Bacillota</taxon>
        <taxon>Clostridia</taxon>
        <taxon>Koleobacterales</taxon>
        <taxon>Koleobacteraceae</taxon>
        <taxon>Koleobacter</taxon>
    </lineage>
</organism>
<dbReference type="EMBL" id="CP059066">
    <property type="protein sequence ID" value="QSQ09715.1"/>
    <property type="molecule type" value="Genomic_DNA"/>
</dbReference>
<dbReference type="KEGG" id="kme:H0A61_02094"/>
<keyword evidence="2" id="KW-0472">Membrane</keyword>
<dbReference type="SUPFAM" id="SSF88713">
    <property type="entry name" value="Glycoside hydrolase/deacetylase"/>
    <property type="match status" value="1"/>
</dbReference>
<evidence type="ECO:0000256" key="2">
    <source>
        <dbReference type="SAM" id="Phobius"/>
    </source>
</evidence>
<proteinExistence type="predicted"/>
<reference evidence="4" key="1">
    <citation type="submission" date="2020-07" db="EMBL/GenBank/DDBJ databases">
        <title>Koleobacter methoxysyntrophicus gen. nov., sp. nov., a novel anaerobic bacterium isolated from deep subsurface oil field and proposal of Koleobacterales ord. nov. in the phylum Firmicutes.</title>
        <authorList>
            <person name="Sakamoto S."/>
            <person name="Tamaki H."/>
        </authorList>
    </citation>
    <scope>NUCLEOTIDE SEQUENCE</scope>
    <source>
        <strain evidence="4">NRmbB1</strain>
    </source>
</reference>
<evidence type="ECO:0000313" key="5">
    <source>
        <dbReference type="Proteomes" id="UP000662904"/>
    </source>
</evidence>
<accession>A0A8A0RMT1</accession>
<name>A0A8A0RMT1_9FIRM</name>
<dbReference type="AlphaFoldDB" id="A0A8A0RMT1"/>
<keyword evidence="2" id="KW-1133">Transmembrane helix</keyword>
<gene>
    <name evidence="4" type="primary">pgdA</name>
    <name evidence="4" type="ORF">H0A61_02094</name>
</gene>
<dbReference type="InterPro" id="IPR050248">
    <property type="entry name" value="Polysacc_deacetylase_ArnD"/>
</dbReference>
<feature type="region of interest" description="Disordered" evidence="1">
    <location>
        <begin position="37"/>
        <end position="56"/>
    </location>
</feature>
<evidence type="ECO:0000313" key="4">
    <source>
        <dbReference type="EMBL" id="QSQ09715.1"/>
    </source>
</evidence>
<feature type="transmembrane region" description="Helical" evidence="2">
    <location>
        <begin position="6"/>
        <end position="25"/>
    </location>
</feature>
<keyword evidence="4" id="KW-0378">Hydrolase</keyword>
<dbReference type="Gene3D" id="3.20.20.370">
    <property type="entry name" value="Glycoside hydrolase/deacetylase"/>
    <property type="match status" value="1"/>
</dbReference>
<keyword evidence="2" id="KW-0812">Transmembrane</keyword>
<dbReference type="EC" id="3.5.1.104" evidence="4"/>
<evidence type="ECO:0000259" key="3">
    <source>
        <dbReference type="PROSITE" id="PS51677"/>
    </source>
</evidence>
<dbReference type="GO" id="GO:0016810">
    <property type="term" value="F:hydrolase activity, acting on carbon-nitrogen (but not peptide) bonds"/>
    <property type="evidence" value="ECO:0007669"/>
    <property type="project" value="InterPro"/>
</dbReference>
<dbReference type="GO" id="GO:0005975">
    <property type="term" value="P:carbohydrate metabolic process"/>
    <property type="evidence" value="ECO:0007669"/>
    <property type="project" value="InterPro"/>
</dbReference>
<dbReference type="PROSITE" id="PS51677">
    <property type="entry name" value="NODB"/>
    <property type="match status" value="1"/>
</dbReference>
<feature type="compositionally biased region" description="Polar residues" evidence="1">
    <location>
        <begin position="39"/>
        <end position="48"/>
    </location>
</feature>
<dbReference type="CDD" id="cd10917">
    <property type="entry name" value="CE4_NodB_like_6s_7s"/>
    <property type="match status" value="1"/>
</dbReference>
<dbReference type="Pfam" id="PF01522">
    <property type="entry name" value="Polysacc_deac_1"/>
    <property type="match status" value="1"/>
</dbReference>